<dbReference type="PANTHER" id="PTHR31697:SF2">
    <property type="entry name" value="INTEGRATOR COMPLEX SUBUNIT 5"/>
    <property type="match status" value="1"/>
</dbReference>
<feature type="region of interest" description="Disordered" evidence="1">
    <location>
        <begin position="377"/>
        <end position="439"/>
    </location>
</feature>
<keyword evidence="4" id="KW-1185">Reference proteome</keyword>
<organism evidence="3 4">
    <name type="scientific">Hypsibius exemplaris</name>
    <name type="common">Freshwater tardigrade</name>
    <dbReference type="NCBI Taxonomy" id="2072580"/>
    <lineage>
        <taxon>Eukaryota</taxon>
        <taxon>Metazoa</taxon>
        <taxon>Ecdysozoa</taxon>
        <taxon>Tardigrada</taxon>
        <taxon>Eutardigrada</taxon>
        <taxon>Parachela</taxon>
        <taxon>Hypsibioidea</taxon>
        <taxon>Hypsibiidae</taxon>
        <taxon>Hypsibius</taxon>
    </lineage>
</organism>
<proteinExistence type="predicted"/>
<dbReference type="InterPro" id="IPR040316">
    <property type="entry name" value="INTS5"/>
</dbReference>
<protein>
    <recommendedName>
        <fullName evidence="2">Integrator complex subunit 5 C-terminal domain-containing protein</fullName>
    </recommendedName>
</protein>
<evidence type="ECO:0000313" key="4">
    <source>
        <dbReference type="Proteomes" id="UP000192578"/>
    </source>
</evidence>
<accession>A0A9X6NLH3</accession>
<dbReference type="AlphaFoldDB" id="A0A9X6NLH3"/>
<reference evidence="4" key="1">
    <citation type="submission" date="2017-01" db="EMBL/GenBank/DDBJ databases">
        <title>Comparative genomics of anhydrobiosis in the tardigrade Hypsibius dujardini.</title>
        <authorList>
            <person name="Yoshida Y."/>
            <person name="Koutsovoulos G."/>
            <person name="Laetsch D."/>
            <person name="Stevens L."/>
            <person name="Kumar S."/>
            <person name="Horikawa D."/>
            <person name="Ishino K."/>
            <person name="Komine S."/>
            <person name="Tomita M."/>
            <person name="Blaxter M."/>
            <person name="Arakawa K."/>
        </authorList>
    </citation>
    <scope>NUCLEOTIDE SEQUENCE [LARGE SCALE GENOMIC DNA]</scope>
    <source>
        <strain evidence="4">Z151</strain>
    </source>
</reference>
<comment type="caution">
    <text evidence="3">The sequence shown here is derived from an EMBL/GenBank/DDBJ whole genome shotgun (WGS) entry which is preliminary data.</text>
</comment>
<dbReference type="GO" id="GO:0034472">
    <property type="term" value="P:snRNA 3'-end processing"/>
    <property type="evidence" value="ECO:0007669"/>
    <property type="project" value="TreeGrafter"/>
</dbReference>
<sequence>MAEVAHMAHGVVGNIAGFVRAVEECRRRVMSKSQERDARGKQAAKKSFLDASGLLQLGQIRREISAAHDASAEQQNISNGEATSVISQLKLEGASVNRGSPRSEVEPTSVSSAVNIADIQRKKIPVAQQFREFLENFINETLAEPSPLSLTDFSLLVSQELFNEANPADTDGLIRDLLILHRMDFLKALDHANWRWDSLFATEQWRAFFIEEVIPISTEPEAKVMLARIALKLFALAVLEETHALADDFSALLVELCRLTDFPAVFLWIFLEFVACEEMQPYFKGGVSQVPDLSAEQEIFSLYQENCRYLNTPSLVRFRPEPRELKFTPTTGILPNVRRKKFRTITVKIPQARRNQSSVLDTISLCCELFSSPDLTAATVKNPGTSKSGAGAGSMEVHDSPASPQPDDSSPSSPPPDATGVPQESPASPDLPEMRTSKVLDEKLPSRFRVEFKEGVMRMSMLSTDADQSKKNDGRPTYATIKRALLALGGWHWLAICLIDTLKPEESDKAMWWPEFQSVAFFNRNVHIVNTFKRNPIWMTILEAAAAHPDVFLYYSPLLRPIYISLYTHWETSMEGPTSARNMQAREQTLWLLRCLSKSKLIHEPYCYLGDVLDVMAPNEISSILWRLCGK</sequence>
<dbReference type="InterPro" id="IPR029444">
    <property type="entry name" value="INTS5_C"/>
</dbReference>
<evidence type="ECO:0000259" key="2">
    <source>
        <dbReference type="Pfam" id="PF14838"/>
    </source>
</evidence>
<dbReference type="Proteomes" id="UP000192578">
    <property type="component" value="Unassembled WGS sequence"/>
</dbReference>
<evidence type="ECO:0000313" key="3">
    <source>
        <dbReference type="EMBL" id="OWA51699.1"/>
    </source>
</evidence>
<feature type="domain" description="Integrator complex subunit 5 C-terminal" evidence="2">
    <location>
        <begin position="493"/>
        <end position="625"/>
    </location>
</feature>
<evidence type="ECO:0000256" key="1">
    <source>
        <dbReference type="SAM" id="MobiDB-lite"/>
    </source>
</evidence>
<feature type="compositionally biased region" description="Low complexity" evidence="1">
    <location>
        <begin position="400"/>
        <end position="411"/>
    </location>
</feature>
<name>A0A9X6NLH3_HYPEX</name>
<gene>
    <name evidence="3" type="ORF">BV898_16172</name>
</gene>
<dbReference type="GO" id="GO:0032039">
    <property type="term" value="C:integrator complex"/>
    <property type="evidence" value="ECO:0007669"/>
    <property type="project" value="InterPro"/>
</dbReference>
<dbReference type="OrthoDB" id="69088at2759"/>
<dbReference type="PANTHER" id="PTHR31697">
    <property type="entry name" value="INTEGRATOR COMPLEX SUBUNIT 5"/>
    <property type="match status" value="1"/>
</dbReference>
<dbReference type="EMBL" id="MTYJ01000236">
    <property type="protein sequence ID" value="OWA51699.1"/>
    <property type="molecule type" value="Genomic_DNA"/>
</dbReference>
<dbReference type="Pfam" id="PF14838">
    <property type="entry name" value="INTS5_C"/>
    <property type="match status" value="1"/>
</dbReference>